<keyword evidence="5" id="KW-1185">Reference proteome</keyword>
<accession>A0A4Q2DVZ5</accession>
<dbReference type="InterPro" id="IPR056884">
    <property type="entry name" value="NPHP3-like_N"/>
</dbReference>
<dbReference type="Gene3D" id="3.40.50.300">
    <property type="entry name" value="P-loop containing nucleotide triphosphate hydrolases"/>
    <property type="match status" value="2"/>
</dbReference>
<dbReference type="Pfam" id="PF24883">
    <property type="entry name" value="NPHP3_N"/>
    <property type="match status" value="2"/>
</dbReference>
<dbReference type="InterPro" id="IPR027417">
    <property type="entry name" value="P-loop_NTPase"/>
</dbReference>
<name>A0A4Q2DVZ5_9AGAR</name>
<feature type="domain" description="Nephrocystin 3-like N-terminal" evidence="3">
    <location>
        <begin position="188"/>
        <end position="350"/>
    </location>
</feature>
<feature type="compositionally biased region" description="Basic and acidic residues" evidence="2">
    <location>
        <begin position="22"/>
        <end position="37"/>
    </location>
</feature>
<keyword evidence="1" id="KW-0677">Repeat</keyword>
<protein>
    <recommendedName>
        <fullName evidence="3">Nephrocystin 3-like N-terminal domain-containing protein</fullName>
    </recommendedName>
</protein>
<dbReference type="PANTHER" id="PTHR10039:SF14">
    <property type="entry name" value="NACHT DOMAIN-CONTAINING PROTEIN"/>
    <property type="match status" value="1"/>
</dbReference>
<feature type="region of interest" description="Disordered" evidence="2">
    <location>
        <begin position="789"/>
        <end position="811"/>
    </location>
</feature>
<dbReference type="OrthoDB" id="3068901at2759"/>
<dbReference type="Proteomes" id="UP000290288">
    <property type="component" value="Unassembled WGS sequence"/>
</dbReference>
<evidence type="ECO:0000256" key="2">
    <source>
        <dbReference type="SAM" id="MobiDB-lite"/>
    </source>
</evidence>
<dbReference type="PANTHER" id="PTHR10039">
    <property type="entry name" value="AMELOGENIN"/>
    <property type="match status" value="1"/>
</dbReference>
<dbReference type="SUPFAM" id="SSF52540">
    <property type="entry name" value="P-loop containing nucleoside triphosphate hydrolases"/>
    <property type="match status" value="2"/>
</dbReference>
<evidence type="ECO:0000313" key="5">
    <source>
        <dbReference type="Proteomes" id="UP000290288"/>
    </source>
</evidence>
<evidence type="ECO:0000256" key="1">
    <source>
        <dbReference type="ARBA" id="ARBA00022737"/>
    </source>
</evidence>
<reference evidence="4 5" key="1">
    <citation type="submission" date="2019-01" db="EMBL/GenBank/DDBJ databases">
        <title>Draft genome sequence of Psathyrella aberdarensis IHI B618.</title>
        <authorList>
            <person name="Buettner E."/>
            <person name="Kellner H."/>
        </authorList>
    </citation>
    <scope>NUCLEOTIDE SEQUENCE [LARGE SCALE GENOMIC DNA]</scope>
    <source>
        <strain evidence="4 5">IHI B618</strain>
    </source>
</reference>
<sequence length="1415" mass="157405">MASKAKSAFSKSPLRWPWSKKRNVDRTVGEQPEDRPEVPTNPVIDALNPGSRGTNVGRIQSIPIGSEPTAPQIDAALNTATPSGSEERQLKHSTSKEPGSCPSGLEIAQATVSSAGASSSFFTNASNLVVKTLQINAHQHESSSNDAGWERLLRNAAPNALHDSECRFNPPKCDEDTRVEAIGELMGWIQDRESPQRLLCMTGAAGSGKSALQQTVAEECSGKDILVATFFFSSTDPTRNTMSAVIPTIAYQLGSNNPTLREAISAAVTKDPLIFKKSLKTQMKTLVISPFENLSRAISKAELAALPYAILIDGLDECTDEQRQVELLETIDDCFLQKDALPFRIFISSRPEWAIRSALEVTGYLHHKTYHIQLSDQYDASGDIRRSLSRRLRELGRRSDDPRAQSSSWPSEEDIVTLVVNASGQFIYAATVIKFVSERRSSPVDRLRAVLNWTPEDRAQPFAALDLLYTNIVSAAKEAYEAAHPERDFLLLLRVYELLGNGSWPSYVSFAAAEVNELLDLGDNAHRWLISDLRSLVTTVDSVQATPPSPLEDLNFYHKSFVDFLDGASRSKSLFVPESRVFEFVTASCIQALDRDDSSAASVSGLICHFLLRPLGYPGFTSPHLEAISHRLPEATKRWEKVEQCVWEDSKRFQSADPWNFASFFKPVFDGWLAFLSHALLEYENCDQIAVDVGINESKAWNPPAFLQPPPVFAARMASKANSASSKSSLRWPWSKKKRNVDRIVGQPEDRLEVPPTQPVIDALERKTNIGPIQSIPIGPAPIAPPIGVASNTATPWSSEERQLEHPTSSGLEIAQATVSSAGPPSSFFTNASNLVVKNLQINAHQHESNSNDAGWERLLQNTAPNALHDSECRFDPPKCDEDTRVEVIGELMGWIQDRESPQRLLCMTGAAGSGKSALQQTISGECSGKDILASTFFFSSTDPTRNTVSAVIPTIAYQLGSNNPPLREAISAAVTKDPLIFKKSLKTQMKTLVISPFENLSRAISKAELAALPYAILIDGLDECTDEQRQAELLATIDDCFLQKDALPFRIFISSRPEWAIRSALEVTGYLHYKTYHIQLSDQYDASGDIRRSLSRRLRELGRRSGDPRAQSPSWPSEEDIETLVANASGQFIYAATVIKFVSERRSSPVDRLRAVITWTPEDRAQPFAALDLLYTNIVSAAKEAYEAAHPEQDFLLLLRIYELLGRGRCTVTRFAPITVNQLLDLEDSTHRWLISDLRSLVRVTTVDHQGKAISPWPVELLEFYHKSFIDFLDSAIRSNSLFVPESRAFEFVTESCLRALDRNDSSASYSLNVFICYFLVGSLGDDWSGSPLFEAISHRLPKATKRWEKVEKCVSEESERYQLANPVLFPTLFRQVFDGWLAYLSHALLEYENLDQETYRRIQASYDSRRLLA</sequence>
<evidence type="ECO:0000259" key="3">
    <source>
        <dbReference type="Pfam" id="PF24883"/>
    </source>
</evidence>
<proteinExistence type="predicted"/>
<feature type="compositionally biased region" description="Low complexity" evidence="2">
    <location>
        <begin position="1"/>
        <end position="12"/>
    </location>
</feature>
<dbReference type="EMBL" id="SDEE01000038">
    <property type="protein sequence ID" value="RXW23582.1"/>
    <property type="molecule type" value="Genomic_DNA"/>
</dbReference>
<feature type="domain" description="Nephrocystin 3-like N-terminal" evidence="3">
    <location>
        <begin position="895"/>
        <end position="1057"/>
    </location>
</feature>
<feature type="region of interest" description="Disordered" evidence="2">
    <location>
        <begin position="1"/>
        <end position="101"/>
    </location>
</feature>
<evidence type="ECO:0000313" key="4">
    <source>
        <dbReference type="EMBL" id="RXW23582.1"/>
    </source>
</evidence>
<gene>
    <name evidence="4" type="ORF">EST38_g2265</name>
</gene>
<comment type="caution">
    <text evidence="4">The sequence shown here is derived from an EMBL/GenBank/DDBJ whole genome shotgun (WGS) entry which is preliminary data.</text>
</comment>
<organism evidence="4 5">
    <name type="scientific">Candolleomyces aberdarensis</name>
    <dbReference type="NCBI Taxonomy" id="2316362"/>
    <lineage>
        <taxon>Eukaryota</taxon>
        <taxon>Fungi</taxon>
        <taxon>Dikarya</taxon>
        <taxon>Basidiomycota</taxon>
        <taxon>Agaricomycotina</taxon>
        <taxon>Agaricomycetes</taxon>
        <taxon>Agaricomycetidae</taxon>
        <taxon>Agaricales</taxon>
        <taxon>Agaricineae</taxon>
        <taxon>Psathyrellaceae</taxon>
        <taxon>Candolleomyces</taxon>
    </lineage>
</organism>